<dbReference type="PROSITE" id="PS51918">
    <property type="entry name" value="RADICAL_SAM"/>
    <property type="match status" value="1"/>
</dbReference>
<dbReference type="PANTHER" id="PTHR30352">
    <property type="entry name" value="PYRUVATE FORMATE-LYASE-ACTIVATING ENZYME"/>
    <property type="match status" value="1"/>
</dbReference>
<dbReference type="InterPro" id="IPR013785">
    <property type="entry name" value="Aldolase_TIM"/>
</dbReference>
<dbReference type="Pfam" id="PF04055">
    <property type="entry name" value="Radical_SAM"/>
    <property type="match status" value="1"/>
</dbReference>
<dbReference type="PIRSF" id="PIRSF000371">
    <property type="entry name" value="PFL_act_enz"/>
    <property type="match status" value="1"/>
</dbReference>
<evidence type="ECO:0000256" key="7">
    <source>
        <dbReference type="ARBA" id="ARBA00023004"/>
    </source>
</evidence>
<keyword evidence="7" id="KW-0408">Iron</keyword>
<dbReference type="RefSeq" id="WP_045449352.1">
    <property type="nucleotide sequence ID" value="NZ_QFVP01000014.1"/>
</dbReference>
<organism evidence="11 12">
    <name type="scientific">Citrobacter murliniae</name>
    <dbReference type="NCBI Taxonomy" id="67829"/>
    <lineage>
        <taxon>Bacteria</taxon>
        <taxon>Pseudomonadati</taxon>
        <taxon>Pseudomonadota</taxon>
        <taxon>Gammaproteobacteria</taxon>
        <taxon>Enterobacterales</taxon>
        <taxon>Enterobacteriaceae</taxon>
        <taxon>Citrobacter</taxon>
        <taxon>Citrobacter freundii complex</taxon>
    </lineage>
</organism>
<dbReference type="SFLD" id="SFLDS00029">
    <property type="entry name" value="Radical_SAM"/>
    <property type="match status" value="1"/>
</dbReference>
<dbReference type="PROSITE" id="PS51379">
    <property type="entry name" value="4FE4S_FER_2"/>
    <property type="match status" value="1"/>
</dbReference>
<evidence type="ECO:0000256" key="2">
    <source>
        <dbReference type="ARBA" id="ARBA00009777"/>
    </source>
</evidence>
<dbReference type="SFLD" id="SFLDG01066">
    <property type="entry name" value="organic_radical-activating_enz"/>
    <property type="match status" value="1"/>
</dbReference>
<gene>
    <name evidence="11" type="ORF">DJ535_19695</name>
</gene>
<dbReference type="InterPro" id="IPR017896">
    <property type="entry name" value="4Fe4S_Fe-S-bd"/>
</dbReference>
<dbReference type="InterPro" id="IPR058240">
    <property type="entry name" value="rSAM_sf"/>
</dbReference>
<evidence type="ECO:0000256" key="5">
    <source>
        <dbReference type="ARBA" id="ARBA00022723"/>
    </source>
</evidence>
<reference evidence="11 12" key="1">
    <citation type="submission" date="2018-05" db="EMBL/GenBank/DDBJ databases">
        <title>Isolation and genomic analyses of lactose-positive bacteria from faecal samples of preterm neonates.</title>
        <authorList>
            <person name="Chen Y."/>
            <person name="Brook T.C."/>
            <person name="O'Neill I."/>
            <person name="Soe C.Z."/>
            <person name="Hall L.J."/>
            <person name="Hoyles L."/>
        </authorList>
    </citation>
    <scope>NUCLEOTIDE SEQUENCE [LARGE SCALE GENOMIC DNA]</scope>
    <source>
        <strain evidence="11 12">P080C CL</strain>
    </source>
</reference>
<keyword evidence="5" id="KW-0479">Metal-binding</keyword>
<evidence type="ECO:0000259" key="10">
    <source>
        <dbReference type="PROSITE" id="PS51918"/>
    </source>
</evidence>
<dbReference type="InterPro" id="IPR001989">
    <property type="entry name" value="Radical_activat_CS"/>
</dbReference>
<comment type="caution">
    <text evidence="11">The sequence shown here is derived from an EMBL/GenBank/DDBJ whole genome shotgun (WGS) entry which is preliminary data.</text>
</comment>
<keyword evidence="12" id="KW-1185">Reference proteome</keyword>
<keyword evidence="8" id="KW-0411">Iron-sulfur</keyword>
<keyword evidence="4" id="KW-0949">S-adenosyl-L-methionine</keyword>
<dbReference type="PANTHER" id="PTHR30352:SF4">
    <property type="entry name" value="PYRUVATE FORMATE-LYASE 2-ACTIVATING ENZYME"/>
    <property type="match status" value="1"/>
</dbReference>
<evidence type="ECO:0000313" key="12">
    <source>
        <dbReference type="Proteomes" id="UP000306790"/>
    </source>
</evidence>
<sequence>MTLFAGPHINCEVVEISGEEVARIFNIQRYSLNDGQGIRTVVFFKGCPHTCPWCANPESISPRIETVRRESKCLHCAPCLRDVDECPSGAFEHIGRDISLDALEREVMKDDIFFQTSGGGVTLSGGEVLMQAAFAIRFLQRLRRNGVQCAIETAGDAPASRLLPLAKLCDEVLFDLKIMDESQAREVVNMNLPRVLKNLQLLVGEGVNVIPRLPLIPGFTLSVENMQRALTLLSSLDIKQVHLLPFHQYGEPKYRLLGQQWSMKDVPAPSAQEVATLRKMAEDAGFQVTVGG</sequence>
<dbReference type="InterPro" id="IPR040074">
    <property type="entry name" value="BssD/PflA/YjjW"/>
</dbReference>
<dbReference type="NCBIfam" id="NF007483">
    <property type="entry name" value="PRK10076.1"/>
    <property type="match status" value="1"/>
</dbReference>
<feature type="domain" description="Radical SAM core" evidence="10">
    <location>
        <begin position="33"/>
        <end position="287"/>
    </location>
</feature>
<accession>A0ABY2PQC4</accession>
<evidence type="ECO:0000259" key="9">
    <source>
        <dbReference type="PROSITE" id="PS51379"/>
    </source>
</evidence>
<dbReference type="EMBL" id="QFVP01000014">
    <property type="protein sequence ID" value="THE35111.1"/>
    <property type="molecule type" value="Genomic_DNA"/>
</dbReference>
<feature type="domain" description="4Fe-4S ferredoxin-type" evidence="9">
    <location>
        <begin position="62"/>
        <end position="96"/>
    </location>
</feature>
<evidence type="ECO:0000256" key="4">
    <source>
        <dbReference type="ARBA" id="ARBA00022691"/>
    </source>
</evidence>
<evidence type="ECO:0000256" key="6">
    <source>
        <dbReference type="ARBA" id="ARBA00023002"/>
    </source>
</evidence>
<keyword evidence="3" id="KW-0004">4Fe-4S</keyword>
<dbReference type="InterPro" id="IPR034457">
    <property type="entry name" value="Organic_radical-activating"/>
</dbReference>
<protein>
    <submittedName>
        <fullName evidence="11">[formate-C-acetyltransferase]-activating enzyme</fullName>
    </submittedName>
</protein>
<dbReference type="InterPro" id="IPR012839">
    <property type="entry name" value="Organic_radical_activase"/>
</dbReference>
<keyword evidence="6" id="KW-0560">Oxidoreductase</keyword>
<evidence type="ECO:0000256" key="8">
    <source>
        <dbReference type="ARBA" id="ARBA00023014"/>
    </source>
</evidence>
<name>A0ABY2PQC4_9ENTR</name>
<dbReference type="CDD" id="cd01335">
    <property type="entry name" value="Radical_SAM"/>
    <property type="match status" value="1"/>
</dbReference>
<evidence type="ECO:0000256" key="3">
    <source>
        <dbReference type="ARBA" id="ARBA00022485"/>
    </source>
</evidence>
<dbReference type="NCBIfam" id="TIGR02494">
    <property type="entry name" value="PFLE_PFLC"/>
    <property type="match status" value="1"/>
</dbReference>
<proteinExistence type="inferred from homology"/>
<dbReference type="Proteomes" id="UP000306790">
    <property type="component" value="Unassembled WGS sequence"/>
</dbReference>
<evidence type="ECO:0000313" key="11">
    <source>
        <dbReference type="EMBL" id="THE35111.1"/>
    </source>
</evidence>
<comment type="cofactor">
    <cofactor evidence="1">
        <name>[4Fe-4S] cluster</name>
        <dbReference type="ChEBI" id="CHEBI:49883"/>
    </cofactor>
</comment>
<dbReference type="SUPFAM" id="SSF102114">
    <property type="entry name" value="Radical SAM enzymes"/>
    <property type="match status" value="1"/>
</dbReference>
<comment type="similarity">
    <text evidence="2">Belongs to the organic radical-activating enzymes family.</text>
</comment>
<evidence type="ECO:0000256" key="1">
    <source>
        <dbReference type="ARBA" id="ARBA00001966"/>
    </source>
</evidence>
<dbReference type="PROSITE" id="PS01087">
    <property type="entry name" value="RADICAL_ACTIVATING"/>
    <property type="match status" value="1"/>
</dbReference>
<dbReference type="SFLD" id="SFLDG01118">
    <property type="entry name" value="activating_enzymes__group_2"/>
    <property type="match status" value="1"/>
</dbReference>
<dbReference type="InterPro" id="IPR007197">
    <property type="entry name" value="rSAM"/>
</dbReference>
<dbReference type="Gene3D" id="3.20.20.70">
    <property type="entry name" value="Aldolase class I"/>
    <property type="match status" value="1"/>
</dbReference>